<reference evidence="1" key="1">
    <citation type="journal article" date="2014" name="Front. Microbiol.">
        <title>High frequency of phylogenetically diverse reductive dehalogenase-homologous genes in deep subseafloor sedimentary metagenomes.</title>
        <authorList>
            <person name="Kawai M."/>
            <person name="Futagami T."/>
            <person name="Toyoda A."/>
            <person name="Takaki Y."/>
            <person name="Nishi S."/>
            <person name="Hori S."/>
            <person name="Arai W."/>
            <person name="Tsubouchi T."/>
            <person name="Morono Y."/>
            <person name="Uchiyama I."/>
            <person name="Ito T."/>
            <person name="Fujiyama A."/>
            <person name="Inagaki F."/>
            <person name="Takami H."/>
        </authorList>
    </citation>
    <scope>NUCLEOTIDE SEQUENCE</scope>
    <source>
        <strain evidence="1">Expedition CK06-06</strain>
    </source>
</reference>
<organism evidence="1">
    <name type="scientific">marine sediment metagenome</name>
    <dbReference type="NCBI Taxonomy" id="412755"/>
    <lineage>
        <taxon>unclassified sequences</taxon>
        <taxon>metagenomes</taxon>
        <taxon>ecological metagenomes</taxon>
    </lineage>
</organism>
<name>X1E5V4_9ZZZZ</name>
<accession>X1E5V4</accession>
<sequence>MTNKKTAMMRFLNLNYILCENDLSIYSHYLFRNVVH</sequence>
<protein>
    <submittedName>
        <fullName evidence="1">Uncharacterized protein</fullName>
    </submittedName>
</protein>
<feature type="non-terminal residue" evidence="1">
    <location>
        <position position="36"/>
    </location>
</feature>
<gene>
    <name evidence="1" type="ORF">S01H4_66936</name>
</gene>
<comment type="caution">
    <text evidence="1">The sequence shown here is derived from an EMBL/GenBank/DDBJ whole genome shotgun (WGS) entry which is preliminary data.</text>
</comment>
<dbReference type="AlphaFoldDB" id="X1E5V4"/>
<proteinExistence type="predicted"/>
<evidence type="ECO:0000313" key="1">
    <source>
        <dbReference type="EMBL" id="GAH28651.1"/>
    </source>
</evidence>
<dbReference type="EMBL" id="BART01041751">
    <property type="protein sequence ID" value="GAH28651.1"/>
    <property type="molecule type" value="Genomic_DNA"/>
</dbReference>